<gene>
    <name evidence="1" type="ORF">UFOPK3564_01906</name>
</gene>
<organism evidence="1">
    <name type="scientific">freshwater metagenome</name>
    <dbReference type="NCBI Taxonomy" id="449393"/>
    <lineage>
        <taxon>unclassified sequences</taxon>
        <taxon>metagenomes</taxon>
        <taxon>ecological metagenomes</taxon>
    </lineage>
</organism>
<dbReference type="EMBL" id="CAFBMK010000112">
    <property type="protein sequence ID" value="CAB4922291.1"/>
    <property type="molecule type" value="Genomic_DNA"/>
</dbReference>
<dbReference type="InterPro" id="IPR006311">
    <property type="entry name" value="TAT_signal"/>
</dbReference>
<sequence>MSRRSRRPLVAIVVVLAALLAAAPAGASDAGLRELVAGAGPVRERVERDLRSVGTTPMTSVAAAVRHLRRAGRIHDRVRRTVGDLRGRFVAEPADTALADAGRTQVLDGLRDLEGATGRLARADRTAASRLSRARSEAAVRRAARAYERSGRSADRLARRGYERAERGGRSIALAR</sequence>
<reference evidence="1" key="1">
    <citation type="submission" date="2020-05" db="EMBL/GenBank/DDBJ databases">
        <authorList>
            <person name="Chiriac C."/>
            <person name="Salcher M."/>
            <person name="Ghai R."/>
            <person name="Kavagutti S V."/>
        </authorList>
    </citation>
    <scope>NUCLEOTIDE SEQUENCE</scope>
</reference>
<dbReference type="AlphaFoldDB" id="A0A6J7HMP0"/>
<protein>
    <submittedName>
        <fullName evidence="1">Unannotated protein</fullName>
    </submittedName>
</protein>
<accession>A0A6J7HMP0</accession>
<proteinExistence type="predicted"/>
<dbReference type="PROSITE" id="PS51318">
    <property type="entry name" value="TAT"/>
    <property type="match status" value="1"/>
</dbReference>
<name>A0A6J7HMP0_9ZZZZ</name>
<evidence type="ECO:0000313" key="1">
    <source>
        <dbReference type="EMBL" id="CAB4922291.1"/>
    </source>
</evidence>